<proteinExistence type="predicted"/>
<dbReference type="Pfam" id="PF08100">
    <property type="entry name" value="Dimerisation"/>
    <property type="match status" value="1"/>
</dbReference>
<dbReference type="Proteomes" id="UP000622405">
    <property type="component" value="Unassembled WGS sequence"/>
</dbReference>
<dbReference type="InterPro" id="IPR036390">
    <property type="entry name" value="WH_DNA-bd_sf"/>
</dbReference>
<comment type="caution">
    <text evidence="2">The sequence shown here is derived from an EMBL/GenBank/DDBJ whole genome shotgun (WGS) entry which is preliminary data.</text>
</comment>
<dbReference type="InterPro" id="IPR029063">
    <property type="entry name" value="SAM-dependent_MTases_sf"/>
</dbReference>
<keyword evidence="3" id="KW-1185">Reference proteome</keyword>
<name>A0ABR6YZ60_9FIRM</name>
<feature type="domain" description="O-methyltransferase dimerisation" evidence="1">
    <location>
        <begin position="29"/>
        <end position="104"/>
    </location>
</feature>
<evidence type="ECO:0000259" key="1">
    <source>
        <dbReference type="Pfam" id="PF08100"/>
    </source>
</evidence>
<gene>
    <name evidence="2" type="ORF">GH811_12420</name>
</gene>
<dbReference type="SUPFAM" id="SSF53335">
    <property type="entry name" value="S-adenosyl-L-methionine-dependent methyltransferases"/>
    <property type="match status" value="1"/>
</dbReference>
<organism evidence="2 3">
    <name type="scientific">Acetobacterium malicum</name>
    <dbReference type="NCBI Taxonomy" id="52692"/>
    <lineage>
        <taxon>Bacteria</taxon>
        <taxon>Bacillati</taxon>
        <taxon>Bacillota</taxon>
        <taxon>Clostridia</taxon>
        <taxon>Eubacteriales</taxon>
        <taxon>Eubacteriaceae</taxon>
        <taxon>Acetobacterium</taxon>
    </lineage>
</organism>
<dbReference type="InterPro" id="IPR019271">
    <property type="entry name" value="DUF2284_metal-binding"/>
</dbReference>
<dbReference type="InterPro" id="IPR012967">
    <property type="entry name" value="COMT_dimerisation"/>
</dbReference>
<evidence type="ECO:0000313" key="2">
    <source>
        <dbReference type="EMBL" id="MBC3900424.1"/>
    </source>
</evidence>
<dbReference type="GO" id="GO:0032259">
    <property type="term" value="P:methylation"/>
    <property type="evidence" value="ECO:0007669"/>
    <property type="project" value="UniProtKB-KW"/>
</dbReference>
<dbReference type="Pfam" id="PF10050">
    <property type="entry name" value="DUF2284"/>
    <property type="match status" value="1"/>
</dbReference>
<dbReference type="GO" id="GO:0008168">
    <property type="term" value="F:methyltransferase activity"/>
    <property type="evidence" value="ECO:0007669"/>
    <property type="project" value="UniProtKB-KW"/>
</dbReference>
<accession>A0ABR6YZ60</accession>
<dbReference type="Gene3D" id="1.10.10.10">
    <property type="entry name" value="Winged helix-like DNA-binding domain superfamily/Winged helix DNA-binding domain"/>
    <property type="match status" value="1"/>
</dbReference>
<dbReference type="RefSeq" id="WP_186894657.1">
    <property type="nucleotide sequence ID" value="NZ_WJBE01000011.1"/>
</dbReference>
<evidence type="ECO:0000313" key="3">
    <source>
        <dbReference type="Proteomes" id="UP000622405"/>
    </source>
</evidence>
<dbReference type="InterPro" id="IPR036388">
    <property type="entry name" value="WH-like_DNA-bd_sf"/>
</dbReference>
<protein>
    <submittedName>
        <fullName evidence="2">Methyltransferase</fullName>
    </submittedName>
</protein>
<reference evidence="2 3" key="1">
    <citation type="journal article" date="2020" name="mSystems">
        <title>Defining Genomic and Predicted Metabolic Features of the Acetobacterium Genus.</title>
        <authorList>
            <person name="Ross D.E."/>
            <person name="Marshall C.W."/>
            <person name="Gulliver D."/>
            <person name="May H.D."/>
            <person name="Norman R.S."/>
        </authorList>
    </citation>
    <scope>NUCLEOTIDE SEQUENCE [LARGE SCALE GENOMIC DNA]</scope>
    <source>
        <strain evidence="2 3">DSM 4132</strain>
    </source>
</reference>
<dbReference type="EMBL" id="WJBE01000011">
    <property type="protein sequence ID" value="MBC3900424.1"/>
    <property type="molecule type" value="Genomic_DNA"/>
</dbReference>
<sequence>MKNLENNNYFSLNSYDPHTHGGQYLENISSASWVSEALFTALDLDLFETLETYGIDGASADRLSQKLGTEAAALSSYLALLESLGLLFCFEKSYSNASLTKRYLLSSSPDYLGDALRLRQTQALQWHHLKSSLMPNKSISQSEQSDPVANSEMTALKNKAVNQLTHMKALECVGFFTDLTGKILIIGPGSETMARSFVEAFPDISVTLLADESVFSPSLMSINDFPQIHLTTKTDLKTAAGNSDNDYSLIILTGLFVNHNPQLLDDQLSVYLPMLKPDGILMIHDAFDEHATLMARLSGINRMINFGGQVCSGLAIINRLKEAELMVSPLIPLETDTAVIFAGKSPVFIARLSLTPLQRLKHPILNIGFDDVIEIATDSVVVTEFAKNKCTFGCSSANLKHCQANEIPFDETARLLASYSRAFLIKGTPGTGEFQRKILEAERLAFTGGFHKAFAFWAGPCHICATCDLDKACLNTKNRRPSMEGSGIDVFETVRNNGETLKTLATKDEFIKYYGLLLLE</sequence>
<dbReference type="Gene3D" id="3.40.50.150">
    <property type="entry name" value="Vaccinia Virus protein VP39"/>
    <property type="match status" value="1"/>
</dbReference>
<keyword evidence="2" id="KW-0489">Methyltransferase</keyword>
<keyword evidence="2" id="KW-0808">Transferase</keyword>
<dbReference type="SUPFAM" id="SSF46785">
    <property type="entry name" value="Winged helix' DNA-binding domain"/>
    <property type="match status" value="1"/>
</dbReference>